<evidence type="ECO:0000259" key="1">
    <source>
        <dbReference type="Pfam" id="PF04149"/>
    </source>
</evidence>
<keyword evidence="3" id="KW-1185">Reference proteome</keyword>
<dbReference type="EMBL" id="RJMB01000007">
    <property type="protein sequence ID" value="RNL85332.1"/>
    <property type="molecule type" value="Genomic_DNA"/>
</dbReference>
<feature type="domain" description="DUF397" evidence="1">
    <location>
        <begin position="14"/>
        <end position="63"/>
    </location>
</feature>
<accession>A0A3N0EBU9</accession>
<dbReference type="Proteomes" id="UP000269198">
    <property type="component" value="Unassembled WGS sequence"/>
</dbReference>
<dbReference type="AlphaFoldDB" id="A0A3N0EBU9"/>
<sequence>MISVRYENSSPLRSWYKSSYSGYNSNCVEVAHHPGGIAVRDSKAPHATHLEFDRASWVAFLAQERHISFLGDRLE</sequence>
<dbReference type="InterPro" id="IPR007278">
    <property type="entry name" value="DUF397"/>
</dbReference>
<proteinExistence type="predicted"/>
<reference evidence="2 3" key="1">
    <citation type="submission" date="2018-11" db="EMBL/GenBank/DDBJ databases">
        <title>The genome draft of YIM 96095.</title>
        <authorList>
            <person name="Tang S.-K."/>
            <person name="Chunyu W.-X."/>
            <person name="Feng Y.-Z."/>
        </authorList>
    </citation>
    <scope>NUCLEOTIDE SEQUENCE [LARGE SCALE GENOMIC DNA]</scope>
    <source>
        <strain evidence="2 3">YIM 96095</strain>
    </source>
</reference>
<organism evidence="2 3">
    <name type="scientific">Halostreptopolyspora alba</name>
    <dbReference type="NCBI Taxonomy" id="2487137"/>
    <lineage>
        <taxon>Bacteria</taxon>
        <taxon>Bacillati</taxon>
        <taxon>Actinomycetota</taxon>
        <taxon>Actinomycetes</taxon>
        <taxon>Streptosporangiales</taxon>
        <taxon>Nocardiopsidaceae</taxon>
        <taxon>Halostreptopolyspora</taxon>
    </lineage>
</organism>
<protein>
    <submittedName>
        <fullName evidence="2">DUF397 domain-containing protein</fullName>
    </submittedName>
</protein>
<name>A0A3N0EBU9_9ACTN</name>
<dbReference type="Pfam" id="PF04149">
    <property type="entry name" value="DUF397"/>
    <property type="match status" value="1"/>
</dbReference>
<evidence type="ECO:0000313" key="3">
    <source>
        <dbReference type="Proteomes" id="UP000269198"/>
    </source>
</evidence>
<evidence type="ECO:0000313" key="2">
    <source>
        <dbReference type="EMBL" id="RNL85332.1"/>
    </source>
</evidence>
<dbReference type="OrthoDB" id="3431746at2"/>
<dbReference type="RefSeq" id="WP_123200988.1">
    <property type="nucleotide sequence ID" value="NZ_RJMB01000007.1"/>
</dbReference>
<comment type="caution">
    <text evidence="2">The sequence shown here is derived from an EMBL/GenBank/DDBJ whole genome shotgun (WGS) entry which is preliminary data.</text>
</comment>
<gene>
    <name evidence="2" type="ORF">EFW17_09715</name>
</gene>